<dbReference type="InterPro" id="IPR056793">
    <property type="entry name" value="HSNSD_N"/>
</dbReference>
<accession>T1GJ00</accession>
<keyword evidence="10 18" id="KW-1133">Transmembrane helix</keyword>
<evidence type="ECO:0000256" key="14">
    <source>
        <dbReference type="ARBA" id="ARBA00023180"/>
    </source>
</evidence>
<dbReference type="HOGENOM" id="CLU_011357_2_0_1"/>
<evidence type="ECO:0000256" key="16">
    <source>
        <dbReference type="PIRSR" id="PIRSR637359-2"/>
    </source>
</evidence>
<keyword evidence="13 17" id="KW-1015">Disulfide bond</keyword>
<name>T1GJ00_MEGSC</name>
<feature type="disulfide bond" evidence="17">
    <location>
        <begin position="729"/>
        <end position="739"/>
    </location>
</feature>
<evidence type="ECO:0000256" key="5">
    <source>
        <dbReference type="ARBA" id="ARBA00012979"/>
    </source>
</evidence>
<dbReference type="PANTHER" id="PTHR10605">
    <property type="entry name" value="HEPARAN SULFATE SULFOTRANSFERASE"/>
    <property type="match status" value="1"/>
</dbReference>
<evidence type="ECO:0000256" key="3">
    <source>
        <dbReference type="ARBA" id="ARBA00005093"/>
    </source>
</evidence>
<evidence type="ECO:0000256" key="9">
    <source>
        <dbReference type="ARBA" id="ARBA00022968"/>
    </source>
</evidence>
<dbReference type="EC" id="2.8.2.8" evidence="5"/>
<dbReference type="STRING" id="36166.T1GJ00"/>
<evidence type="ECO:0000256" key="1">
    <source>
        <dbReference type="ARBA" id="ARBA00004323"/>
    </source>
</evidence>
<organism evidence="22 23">
    <name type="scientific">Megaselia scalaris</name>
    <name type="common">Humpbacked fly</name>
    <name type="synonym">Phora scalaris</name>
    <dbReference type="NCBI Taxonomy" id="36166"/>
    <lineage>
        <taxon>Eukaryota</taxon>
        <taxon>Metazoa</taxon>
        <taxon>Ecdysozoa</taxon>
        <taxon>Arthropoda</taxon>
        <taxon>Hexapoda</taxon>
        <taxon>Insecta</taxon>
        <taxon>Pterygota</taxon>
        <taxon>Neoptera</taxon>
        <taxon>Endopterygota</taxon>
        <taxon>Diptera</taxon>
        <taxon>Brachycera</taxon>
        <taxon>Muscomorpha</taxon>
        <taxon>Platypezoidea</taxon>
        <taxon>Phoridae</taxon>
        <taxon>Megaseliini</taxon>
        <taxon>Megaselia</taxon>
    </lineage>
</organism>
<feature type="binding site" evidence="16">
    <location>
        <begin position="744"/>
        <end position="748"/>
    </location>
    <ligand>
        <name>3'-phosphoadenylyl sulfate</name>
        <dbReference type="ChEBI" id="CHEBI:58339"/>
    </ligand>
</feature>
<dbReference type="GO" id="GO:0030210">
    <property type="term" value="P:heparin proteoglycan biosynthetic process"/>
    <property type="evidence" value="ECO:0007669"/>
    <property type="project" value="UniProtKB-UniPathway"/>
</dbReference>
<dbReference type="PANTHER" id="PTHR10605:SF56">
    <property type="entry name" value="BIFUNCTIONAL HEPARAN SULFATE N-DEACETYLASE_N-SULFOTRANSFERASE"/>
    <property type="match status" value="1"/>
</dbReference>
<keyword evidence="6" id="KW-0808">Transferase</keyword>
<comment type="pathway">
    <text evidence="3">Glycan metabolism; heparan sulfate biosynthesis.</text>
</comment>
<dbReference type="Pfam" id="PF12062">
    <property type="entry name" value="HSNSD-CE"/>
    <property type="match status" value="1"/>
</dbReference>
<dbReference type="Pfam" id="PF00685">
    <property type="entry name" value="Sulfotransfer_1"/>
    <property type="match status" value="1"/>
</dbReference>
<dbReference type="InterPro" id="IPR021930">
    <property type="entry name" value="Heparan_SO4_deacetylase_dom"/>
</dbReference>
<proteinExistence type="inferred from homology"/>
<dbReference type="EMBL" id="CAQQ02392643">
    <property type="status" value="NOT_ANNOTATED_CDS"/>
    <property type="molecule type" value="Genomic_DNA"/>
</dbReference>
<dbReference type="GO" id="GO:0019213">
    <property type="term" value="F:deacetylase activity"/>
    <property type="evidence" value="ECO:0007669"/>
    <property type="project" value="TreeGrafter"/>
</dbReference>
<keyword evidence="14" id="KW-0325">Glycoprotein</keyword>
<feature type="domain" description="Heparan sulphate-N-deacetylase deacetylase" evidence="20">
    <location>
        <begin position="272"/>
        <end position="461"/>
    </location>
</feature>
<evidence type="ECO:0000256" key="13">
    <source>
        <dbReference type="ARBA" id="ARBA00023157"/>
    </source>
</evidence>
<feature type="domain" description="Heparan sulfate-N-deacetylase N-terminal" evidence="21">
    <location>
        <begin position="84"/>
        <end position="254"/>
    </location>
</feature>
<keyword evidence="23" id="KW-1185">Reference proteome</keyword>
<comment type="similarity">
    <text evidence="4">Belongs to the sulfotransferase 1 family. NDST subfamily.</text>
</comment>
<evidence type="ECO:0000256" key="11">
    <source>
        <dbReference type="ARBA" id="ARBA00023034"/>
    </source>
</evidence>
<keyword evidence="12 18" id="KW-0472">Membrane</keyword>
<evidence type="ECO:0000256" key="15">
    <source>
        <dbReference type="ARBA" id="ARBA00023268"/>
    </source>
</evidence>
<feature type="binding site" evidence="16">
    <location>
        <position position="623"/>
    </location>
    <ligand>
        <name>3'-phosphoadenylyl sulfate</name>
        <dbReference type="ChEBI" id="CHEBI:58339"/>
    </ligand>
</feature>
<evidence type="ECO:0000256" key="2">
    <source>
        <dbReference type="ARBA" id="ARBA00004841"/>
    </source>
</evidence>
<keyword evidence="15" id="KW-0511">Multifunctional enzyme</keyword>
<dbReference type="Pfam" id="PF25119">
    <property type="entry name" value="HSNSD_N"/>
    <property type="match status" value="1"/>
</dbReference>
<reference evidence="22" key="2">
    <citation type="submission" date="2015-06" db="UniProtKB">
        <authorList>
            <consortium name="EnsemblMetazoa"/>
        </authorList>
    </citation>
    <scope>IDENTIFICATION</scope>
</reference>
<dbReference type="OMA" id="GLKFWLH"/>
<dbReference type="UniPathway" id="UPA00862"/>
<feature type="domain" description="Sulfotransferase" evidence="19">
    <location>
        <begin position="604"/>
        <end position="764"/>
    </location>
</feature>
<protein>
    <recommendedName>
        <fullName evidence="5">[heparan sulfate]-glucosamine N-sulfotransferase</fullName>
        <ecNumber evidence="5">2.8.2.8</ecNumber>
    </recommendedName>
</protein>
<evidence type="ECO:0000256" key="12">
    <source>
        <dbReference type="ARBA" id="ARBA00023136"/>
    </source>
</evidence>
<dbReference type="AlphaFoldDB" id="T1GJ00"/>
<dbReference type="EnsemblMetazoa" id="MESCA003437-RA">
    <property type="protein sequence ID" value="MESCA003437-PA"/>
    <property type="gene ID" value="MESCA003437"/>
</dbReference>
<keyword evidence="9" id="KW-0735">Signal-anchor</keyword>
<keyword evidence="11" id="KW-0333">Golgi apparatus</keyword>
<dbReference type="UniPathway" id="UPA00756"/>
<dbReference type="EMBL" id="CAQQ02392644">
    <property type="status" value="NOT_ANNOTATED_CDS"/>
    <property type="molecule type" value="Genomic_DNA"/>
</dbReference>
<dbReference type="InterPro" id="IPR037359">
    <property type="entry name" value="NST/OST"/>
</dbReference>
<keyword evidence="8" id="KW-0378">Hydrolase</keyword>
<evidence type="ECO:0000313" key="22">
    <source>
        <dbReference type="EnsemblMetazoa" id="MESCA003437-PA"/>
    </source>
</evidence>
<evidence type="ECO:0000256" key="17">
    <source>
        <dbReference type="PIRSR" id="PIRSR637359-3"/>
    </source>
</evidence>
<dbReference type="Proteomes" id="UP000015102">
    <property type="component" value="Unassembled WGS sequence"/>
</dbReference>
<evidence type="ECO:0000256" key="7">
    <source>
        <dbReference type="ARBA" id="ARBA00022692"/>
    </source>
</evidence>
<keyword evidence="7 18" id="KW-0812">Transmembrane</keyword>
<evidence type="ECO:0000256" key="8">
    <source>
        <dbReference type="ARBA" id="ARBA00022801"/>
    </source>
</evidence>
<evidence type="ECO:0000259" key="19">
    <source>
        <dbReference type="Pfam" id="PF00685"/>
    </source>
</evidence>
<evidence type="ECO:0000259" key="21">
    <source>
        <dbReference type="Pfam" id="PF25119"/>
    </source>
</evidence>
<comment type="pathway">
    <text evidence="2">Glycan metabolism; heparin biosynthesis.</text>
</comment>
<reference evidence="23" key="1">
    <citation type="submission" date="2013-02" db="EMBL/GenBank/DDBJ databases">
        <authorList>
            <person name="Hughes D."/>
        </authorList>
    </citation>
    <scope>NUCLEOTIDE SEQUENCE</scope>
    <source>
        <strain>Durham</strain>
        <strain evidence="23">NC isolate 2 -- Noor lab</strain>
    </source>
</reference>
<dbReference type="GO" id="GO:0016787">
    <property type="term" value="F:hydrolase activity"/>
    <property type="evidence" value="ECO:0007669"/>
    <property type="project" value="UniProtKB-KW"/>
</dbReference>
<evidence type="ECO:0000256" key="6">
    <source>
        <dbReference type="ARBA" id="ARBA00022679"/>
    </source>
</evidence>
<sequence>MFLKCCCKISFLKNINVKHGVLALFIITLVTIFYYTHYVDNGVFVSLIHRDSRPTPLIPNCRNSHNENQSYQTTDHKSNARLRIDSKVLVFVETTYSRLGKDIAELLVYNRIKYKIEVAGKSLPVLTNLDKGRYGVIVFENIDKYLNMDKWNRELLDKYCREYSVGIMAFVSSHEDTFVAAQLKDFPLYIHTNLRLKDATLNPSSPVLRLTRAGDTAWGPLPGDDWTIFQHNHSTYDAIEWAQSNTAHIRSNQLNSIENDNGQVQLPLTTVKGTRLKVDDIKALITTQKRISDIVPGFKFNLGFSGKYYHRGTSEENIGDDFLLENLQEFNWFSHMWNHQQPHLYDNLTVLENEMLLNYAFAQEHKIPTNSHYSVSPHHSGVYPAHELLYKAWKKIWNIKVTSTEEYPHLRPARLRRGFKHRNIMVLPRQTCGLFTHTMFIDRYPGGRDKLDDSIQGGELFQTIVYNPINIFMTHMSNYGSDRLALYTFESVIKFLRCWTNLKLSSEPPLQLAHTYFHLHPEESDPIWGNPCDDQRHLKIWSKSKDCESLPKFLVIGPQKPALLRLDWYMDFFPNPPNSTKKYMFEKSATYFDGEFVPKRAHALLPHARIVSILVSPGKRAYSWYQHIKAHGDFIAKNYTFYEVITASDSSPKPLKDLRSRCLLPGKYAQHLEHWLQYYTPQQMYIIDGEQLKLNPIDVMNDLQRALKIQPVIDYSKHIRYDPKKGFFCQITSEKKNKCLGKSKGRQYPPMDEKSLKYLQKYYMNHNTALVKFLKKIGSRPIPQWLKYDLQMS</sequence>
<evidence type="ECO:0000256" key="10">
    <source>
        <dbReference type="ARBA" id="ARBA00022989"/>
    </source>
</evidence>
<dbReference type="SUPFAM" id="SSF52540">
    <property type="entry name" value="P-loop containing nucleoside triphosphate hydrolases"/>
    <property type="match status" value="1"/>
</dbReference>
<dbReference type="GO" id="GO:0015016">
    <property type="term" value="F:heparan sulfate N-sulfotransferase activity"/>
    <property type="evidence" value="ECO:0007669"/>
    <property type="project" value="UniProtKB-EC"/>
</dbReference>
<comment type="subcellular location">
    <subcellularLocation>
        <location evidence="1">Golgi apparatus membrane</location>
        <topology evidence="1">Single-pass type II membrane protein</topology>
    </subcellularLocation>
</comment>
<dbReference type="InterPro" id="IPR000863">
    <property type="entry name" value="Sulfotransferase_dom"/>
</dbReference>
<feature type="transmembrane region" description="Helical" evidence="18">
    <location>
        <begin position="21"/>
        <end position="38"/>
    </location>
</feature>
<evidence type="ECO:0000256" key="18">
    <source>
        <dbReference type="SAM" id="Phobius"/>
    </source>
</evidence>
<evidence type="ECO:0000259" key="20">
    <source>
        <dbReference type="Pfam" id="PF12062"/>
    </source>
</evidence>
<dbReference type="InterPro" id="IPR027417">
    <property type="entry name" value="P-loop_NTPase"/>
</dbReference>
<dbReference type="GO" id="GO:0000139">
    <property type="term" value="C:Golgi membrane"/>
    <property type="evidence" value="ECO:0007669"/>
    <property type="project" value="UniProtKB-SubCell"/>
</dbReference>
<dbReference type="GO" id="GO:0015012">
    <property type="term" value="P:heparan sulfate proteoglycan biosynthetic process"/>
    <property type="evidence" value="ECO:0007669"/>
    <property type="project" value="UniProtKB-UniPathway"/>
</dbReference>
<evidence type="ECO:0000313" key="23">
    <source>
        <dbReference type="Proteomes" id="UP000015102"/>
    </source>
</evidence>
<dbReference type="Gene3D" id="3.40.50.300">
    <property type="entry name" value="P-loop containing nucleotide triphosphate hydrolases"/>
    <property type="match status" value="1"/>
</dbReference>
<evidence type="ECO:0000256" key="4">
    <source>
        <dbReference type="ARBA" id="ARBA00010420"/>
    </source>
</evidence>